<feature type="transmembrane region" description="Helical" evidence="13">
    <location>
        <begin position="107"/>
        <end position="135"/>
    </location>
</feature>
<dbReference type="SUPFAM" id="SSF81343">
    <property type="entry name" value="Fumarate reductase respiratory complex transmembrane subunits"/>
    <property type="match status" value="1"/>
</dbReference>
<dbReference type="OrthoDB" id="9799441at2"/>
<evidence type="ECO:0000256" key="13">
    <source>
        <dbReference type="SAM" id="Phobius"/>
    </source>
</evidence>
<evidence type="ECO:0000256" key="12">
    <source>
        <dbReference type="PIRSR" id="PIRSR000178-1"/>
    </source>
</evidence>
<comment type="subcellular location">
    <subcellularLocation>
        <location evidence="2">Membrane</location>
        <topology evidence="2">Multi-pass membrane protein</topology>
    </subcellularLocation>
</comment>
<feature type="transmembrane region" description="Helical" evidence="13">
    <location>
        <begin position="65"/>
        <end position="86"/>
    </location>
</feature>
<feature type="transmembrane region" description="Helical" evidence="13">
    <location>
        <begin position="21"/>
        <end position="45"/>
    </location>
</feature>
<dbReference type="GO" id="GO:0046872">
    <property type="term" value="F:metal ion binding"/>
    <property type="evidence" value="ECO:0007669"/>
    <property type="project" value="UniProtKB-KW"/>
</dbReference>
<accession>A0A1I4QCI3</accession>
<evidence type="ECO:0000256" key="4">
    <source>
        <dbReference type="ARBA" id="ARBA00020076"/>
    </source>
</evidence>
<dbReference type="InterPro" id="IPR018495">
    <property type="entry name" value="Succ_DH_cyt_bsu_CS"/>
</dbReference>
<dbReference type="InterPro" id="IPR000701">
    <property type="entry name" value="SuccDH_FuR_B_TM-su"/>
</dbReference>
<evidence type="ECO:0000256" key="3">
    <source>
        <dbReference type="ARBA" id="ARBA00007244"/>
    </source>
</evidence>
<dbReference type="STRING" id="195064.SAMN05421721_10431"/>
<reference evidence="14 15" key="1">
    <citation type="submission" date="2016-10" db="EMBL/GenBank/DDBJ databases">
        <authorList>
            <person name="de Groot N.N."/>
        </authorList>
    </citation>
    <scope>NUCLEOTIDE SEQUENCE [LARGE SCALE GENOMIC DNA]</scope>
    <source>
        <strain evidence="14 15">DSM 4180</strain>
    </source>
</reference>
<gene>
    <name evidence="14" type="ORF">SAMN05421721_10431</name>
</gene>
<dbReference type="Pfam" id="PF01127">
    <property type="entry name" value="Sdh_cyt"/>
    <property type="match status" value="1"/>
</dbReference>
<evidence type="ECO:0000256" key="5">
    <source>
        <dbReference type="ARBA" id="ARBA00022617"/>
    </source>
</evidence>
<keyword evidence="7 12" id="KW-0479">Metal-binding</keyword>
<dbReference type="InterPro" id="IPR034804">
    <property type="entry name" value="SQR/QFR_C/D"/>
</dbReference>
<feature type="binding site" description="axial binding residue" evidence="12">
    <location>
        <position position="81"/>
    </location>
    <ligand>
        <name>heme</name>
        <dbReference type="ChEBI" id="CHEBI:30413"/>
        <note>ligand shared with second transmembrane subunit</note>
    </ligand>
    <ligandPart>
        <name>Fe</name>
        <dbReference type="ChEBI" id="CHEBI:18248"/>
    </ligandPart>
</feature>
<dbReference type="PROSITE" id="PS01001">
    <property type="entry name" value="SDH_CYT_2"/>
    <property type="match status" value="1"/>
</dbReference>
<keyword evidence="9 12" id="KW-0408">Iron</keyword>
<dbReference type="NCBIfam" id="TIGR02970">
    <property type="entry name" value="succ_dehyd_cytB"/>
    <property type="match status" value="1"/>
</dbReference>
<evidence type="ECO:0000256" key="6">
    <source>
        <dbReference type="ARBA" id="ARBA00022692"/>
    </source>
</evidence>
<evidence type="ECO:0000256" key="9">
    <source>
        <dbReference type="ARBA" id="ARBA00023004"/>
    </source>
</evidence>
<dbReference type="PIRSF" id="PIRSF000178">
    <property type="entry name" value="SDH_cyt_b560"/>
    <property type="match status" value="1"/>
</dbReference>
<dbReference type="Proteomes" id="UP000199556">
    <property type="component" value="Unassembled WGS sequence"/>
</dbReference>
<dbReference type="InterPro" id="IPR014314">
    <property type="entry name" value="Succ_DH_cytb556"/>
</dbReference>
<proteinExistence type="inferred from homology"/>
<evidence type="ECO:0000256" key="8">
    <source>
        <dbReference type="ARBA" id="ARBA00022989"/>
    </source>
</evidence>
<dbReference type="GO" id="GO:0009055">
    <property type="term" value="F:electron transfer activity"/>
    <property type="evidence" value="ECO:0007669"/>
    <property type="project" value="InterPro"/>
</dbReference>
<comment type="cofactor">
    <cofactor evidence="12">
        <name>heme</name>
        <dbReference type="ChEBI" id="CHEBI:30413"/>
    </cofactor>
    <text evidence="12">The heme is bound between the two transmembrane subunits.</text>
</comment>
<keyword evidence="5 12" id="KW-0349">Heme</keyword>
<comment type="subunit">
    <text evidence="11">Part of an enzyme complex containing four subunits: a flavoprotein, an iron-sulfur protein, plus two membrane-anchoring proteins, SdhC and SdhD. The complex can form homotrimers.</text>
</comment>
<keyword evidence="6 13" id="KW-0812">Transmembrane</keyword>
<dbReference type="PANTHER" id="PTHR10978:SF5">
    <property type="entry name" value="SUCCINATE DEHYDROGENASE CYTOCHROME B560 SUBUNIT, MITOCHONDRIAL"/>
    <property type="match status" value="1"/>
</dbReference>
<sequence length="140" mass="15286">MPKHPRPLSPHLQVYRPQLTSVLSVFHRGTGGALSVASVILIYWLWAVSAGPQAYATAQGLLHSWFGVLVVVGISGSIFYHLCTGVRHLVWDTACGLDIRSVYRSGGIALFIALLLTLAFWFVALWSVGLIQSLWKGVLS</sequence>
<evidence type="ECO:0000256" key="1">
    <source>
        <dbReference type="ARBA" id="ARBA00004050"/>
    </source>
</evidence>
<dbReference type="RefSeq" id="WP_090483948.1">
    <property type="nucleotide sequence ID" value="NZ_FOUO01000004.1"/>
</dbReference>
<dbReference type="AlphaFoldDB" id="A0A1I4QCI3"/>
<evidence type="ECO:0000313" key="15">
    <source>
        <dbReference type="Proteomes" id="UP000199556"/>
    </source>
</evidence>
<dbReference type="PROSITE" id="PS01000">
    <property type="entry name" value="SDH_CYT_1"/>
    <property type="match status" value="1"/>
</dbReference>
<keyword evidence="8 13" id="KW-1133">Transmembrane helix</keyword>
<evidence type="ECO:0000256" key="2">
    <source>
        <dbReference type="ARBA" id="ARBA00004141"/>
    </source>
</evidence>
<keyword evidence="15" id="KW-1185">Reference proteome</keyword>
<evidence type="ECO:0000256" key="10">
    <source>
        <dbReference type="ARBA" id="ARBA00023136"/>
    </source>
</evidence>
<evidence type="ECO:0000256" key="7">
    <source>
        <dbReference type="ARBA" id="ARBA00022723"/>
    </source>
</evidence>
<dbReference type="EMBL" id="FOUO01000004">
    <property type="protein sequence ID" value="SFM37759.1"/>
    <property type="molecule type" value="Genomic_DNA"/>
</dbReference>
<dbReference type="CDD" id="cd03499">
    <property type="entry name" value="SQR_TypeC_SdhC"/>
    <property type="match status" value="1"/>
</dbReference>
<evidence type="ECO:0000313" key="14">
    <source>
        <dbReference type="EMBL" id="SFM37759.1"/>
    </source>
</evidence>
<dbReference type="GO" id="GO:0016020">
    <property type="term" value="C:membrane"/>
    <property type="evidence" value="ECO:0007669"/>
    <property type="project" value="UniProtKB-SubCell"/>
</dbReference>
<comment type="function">
    <text evidence="1">Membrane-anchoring subunit of succinate dehydrogenase (SDH).</text>
</comment>
<keyword evidence="10 13" id="KW-0472">Membrane</keyword>
<comment type="similarity">
    <text evidence="3">Belongs to the cytochrome b560 family.</text>
</comment>
<protein>
    <recommendedName>
        <fullName evidence="4">Succinate dehydrogenase cytochrome b556 subunit</fullName>
    </recommendedName>
</protein>
<dbReference type="GO" id="GO:0006099">
    <property type="term" value="P:tricarboxylic acid cycle"/>
    <property type="evidence" value="ECO:0007669"/>
    <property type="project" value="InterPro"/>
</dbReference>
<evidence type="ECO:0000256" key="11">
    <source>
        <dbReference type="ARBA" id="ARBA00025912"/>
    </source>
</evidence>
<name>A0A1I4QCI3_ECTMO</name>
<dbReference type="Gene3D" id="1.20.1300.10">
    <property type="entry name" value="Fumarate reductase/succinate dehydrogenase, transmembrane subunit"/>
    <property type="match status" value="1"/>
</dbReference>
<dbReference type="PANTHER" id="PTHR10978">
    <property type="entry name" value="SUCCINATE DEHYDROGENASE CYTOCHROME B560 SUBUNIT"/>
    <property type="match status" value="1"/>
</dbReference>
<organism evidence="14 15">
    <name type="scientific">Ectothiorhodospira mobilis</name>
    <dbReference type="NCBI Taxonomy" id="195064"/>
    <lineage>
        <taxon>Bacteria</taxon>
        <taxon>Pseudomonadati</taxon>
        <taxon>Pseudomonadota</taxon>
        <taxon>Gammaproteobacteria</taxon>
        <taxon>Chromatiales</taxon>
        <taxon>Ectothiorhodospiraceae</taxon>
        <taxon>Ectothiorhodospira</taxon>
    </lineage>
</organism>